<keyword evidence="10" id="KW-1185">Reference proteome</keyword>
<keyword evidence="6" id="KW-0472">Membrane</keyword>
<dbReference type="InterPro" id="IPR003661">
    <property type="entry name" value="HisK_dim/P_dom"/>
</dbReference>
<dbReference type="InterPro" id="IPR001610">
    <property type="entry name" value="PAC"/>
</dbReference>
<dbReference type="PANTHER" id="PTHR43304">
    <property type="entry name" value="PHYTOCHROME-LIKE PROTEIN CPH1"/>
    <property type="match status" value="1"/>
</dbReference>
<reference evidence="9 10" key="1">
    <citation type="submission" date="2018-10" db="EMBL/GenBank/DDBJ databases">
        <title>Genomic Encyclopedia of Archaeal and Bacterial Type Strains, Phase II (KMG-II): from individual species to whole genera.</title>
        <authorList>
            <person name="Goeker M."/>
        </authorList>
    </citation>
    <scope>NUCLEOTIDE SEQUENCE [LARGE SCALE GENOMIC DNA]</scope>
    <source>
        <strain evidence="9 10">DSM 18602</strain>
    </source>
</reference>
<sequence length="529" mass="60668">MRFWNQYKRLITSNCLVVDANINGLAYWRSKLFCNIMFYFAPLSVVSVVPGIFMSFKMDIPGLGFIDIAALFLAFFISVNSKLKVHVRKIFFIALLYVMAAILIYYLGSFGPGLLYLLVITVFCLLIFSNHKAYVSVVINTIICVAFGLAIYFNLVPNSIFQQYTVGAWVAVSINLIVVSTIIAVLLPLIFNGMQLSNDRFEMVARATCDTVCDWDIEKDTRVYNDGIYQVFGYKNAEVGTDENWWFDKIHPDDVQQVKKTICESIAGETMQMKIEFRLRCYDGNYKYILYRSFIQRDSNKKAIRIISSMQDMTVHKEREAWLKLMELIITNATDAVLIVIPNLDVDRTPEIIYANEAFSKMTGYSKNELFGMDVRTFYGAESDMEEAAKLMETLRKGDIYKGEHLNYKKDGTLFWNDKTISPIKDDEGKIIYFISIERDVTARRNYIHAIENQNKKLKKISWTQSHIVRAPLTRIMGLVNLLITTPEDAIRTSEILGYMDISAIELDTVIRDIIKDAEDDVNSGIFDA</sequence>
<comment type="caution">
    <text evidence="9">The sequence shown here is derived from an EMBL/GenBank/DDBJ whole genome shotgun (WGS) entry which is preliminary data.</text>
</comment>
<dbReference type="SMART" id="SM00086">
    <property type="entry name" value="PAC"/>
    <property type="match status" value="2"/>
</dbReference>
<dbReference type="SMART" id="SM00091">
    <property type="entry name" value="PAS"/>
    <property type="match status" value="2"/>
</dbReference>
<proteinExistence type="predicted"/>
<dbReference type="Gene3D" id="3.30.450.20">
    <property type="entry name" value="PAS domain"/>
    <property type="match status" value="2"/>
</dbReference>
<dbReference type="GO" id="GO:0000155">
    <property type="term" value="F:phosphorelay sensor kinase activity"/>
    <property type="evidence" value="ECO:0007669"/>
    <property type="project" value="InterPro"/>
</dbReference>
<dbReference type="EC" id="2.7.13.3" evidence="2"/>
<feature type="transmembrane region" description="Helical" evidence="6">
    <location>
        <begin position="137"/>
        <end position="156"/>
    </location>
</feature>
<name>A0A495IY86_9SPHI</name>
<feature type="domain" description="PAC" evidence="8">
    <location>
        <begin position="401"/>
        <end position="453"/>
    </location>
</feature>
<dbReference type="Pfam" id="PF08447">
    <property type="entry name" value="PAS_3"/>
    <property type="match status" value="1"/>
</dbReference>
<evidence type="ECO:0000256" key="2">
    <source>
        <dbReference type="ARBA" id="ARBA00012438"/>
    </source>
</evidence>
<feature type="domain" description="PAS" evidence="7">
    <location>
        <begin position="346"/>
        <end position="398"/>
    </location>
</feature>
<feature type="transmembrane region" description="Helical" evidence="6">
    <location>
        <begin position="60"/>
        <end position="78"/>
    </location>
</feature>
<dbReference type="InterPro" id="IPR048437">
    <property type="entry name" value="MASE11"/>
</dbReference>
<feature type="transmembrane region" description="Helical" evidence="6">
    <location>
        <begin position="168"/>
        <end position="191"/>
    </location>
</feature>
<dbReference type="InterPro" id="IPR013655">
    <property type="entry name" value="PAS_fold_3"/>
</dbReference>
<dbReference type="CDD" id="cd00082">
    <property type="entry name" value="HisKA"/>
    <property type="match status" value="1"/>
</dbReference>
<evidence type="ECO:0000256" key="6">
    <source>
        <dbReference type="SAM" id="Phobius"/>
    </source>
</evidence>
<feature type="transmembrane region" description="Helical" evidence="6">
    <location>
        <begin position="32"/>
        <end position="54"/>
    </location>
</feature>
<dbReference type="InterPro" id="IPR000014">
    <property type="entry name" value="PAS"/>
</dbReference>
<dbReference type="InterPro" id="IPR035965">
    <property type="entry name" value="PAS-like_dom_sf"/>
</dbReference>
<dbReference type="PROSITE" id="PS50113">
    <property type="entry name" value="PAC"/>
    <property type="match status" value="2"/>
</dbReference>
<dbReference type="RefSeq" id="WP_121197356.1">
    <property type="nucleotide sequence ID" value="NZ_RBKU01000001.1"/>
</dbReference>
<keyword evidence="4" id="KW-0808">Transferase</keyword>
<evidence type="ECO:0000313" key="9">
    <source>
        <dbReference type="EMBL" id="RKR81676.1"/>
    </source>
</evidence>
<organism evidence="9 10">
    <name type="scientific">Mucilaginibacter gracilis</name>
    <dbReference type="NCBI Taxonomy" id="423350"/>
    <lineage>
        <taxon>Bacteria</taxon>
        <taxon>Pseudomonadati</taxon>
        <taxon>Bacteroidota</taxon>
        <taxon>Sphingobacteriia</taxon>
        <taxon>Sphingobacteriales</taxon>
        <taxon>Sphingobacteriaceae</taxon>
        <taxon>Mucilaginibacter</taxon>
    </lineage>
</organism>
<comment type="catalytic activity">
    <reaction evidence="1">
        <text>ATP + protein L-histidine = ADP + protein N-phospho-L-histidine.</text>
        <dbReference type="EC" id="2.7.13.3"/>
    </reaction>
</comment>
<dbReference type="InterPro" id="IPR052162">
    <property type="entry name" value="Sensor_kinase/Photoreceptor"/>
</dbReference>
<evidence type="ECO:0000259" key="8">
    <source>
        <dbReference type="PROSITE" id="PS50113"/>
    </source>
</evidence>
<dbReference type="CDD" id="cd00130">
    <property type="entry name" value="PAS"/>
    <property type="match status" value="2"/>
</dbReference>
<keyword evidence="6" id="KW-1133">Transmembrane helix</keyword>
<dbReference type="EMBL" id="RBKU01000001">
    <property type="protein sequence ID" value="RKR81676.1"/>
    <property type="molecule type" value="Genomic_DNA"/>
</dbReference>
<dbReference type="PROSITE" id="PS50112">
    <property type="entry name" value="PAS"/>
    <property type="match status" value="2"/>
</dbReference>
<dbReference type="AlphaFoldDB" id="A0A495IY86"/>
<dbReference type="InterPro" id="IPR000700">
    <property type="entry name" value="PAS-assoc_C"/>
</dbReference>
<protein>
    <recommendedName>
        <fullName evidence="2">histidine kinase</fullName>
        <ecNumber evidence="2">2.7.13.3</ecNumber>
    </recommendedName>
</protein>
<evidence type="ECO:0000256" key="1">
    <source>
        <dbReference type="ARBA" id="ARBA00000085"/>
    </source>
</evidence>
<evidence type="ECO:0000256" key="5">
    <source>
        <dbReference type="ARBA" id="ARBA00022777"/>
    </source>
</evidence>
<dbReference type="OrthoDB" id="6231665at2"/>
<dbReference type="Proteomes" id="UP000268007">
    <property type="component" value="Unassembled WGS sequence"/>
</dbReference>
<feature type="domain" description="PAC" evidence="8">
    <location>
        <begin position="273"/>
        <end position="325"/>
    </location>
</feature>
<evidence type="ECO:0000313" key="10">
    <source>
        <dbReference type="Proteomes" id="UP000268007"/>
    </source>
</evidence>
<dbReference type="PANTHER" id="PTHR43304:SF1">
    <property type="entry name" value="PAC DOMAIN-CONTAINING PROTEIN"/>
    <property type="match status" value="1"/>
</dbReference>
<keyword evidence="5" id="KW-0418">Kinase</keyword>
<evidence type="ECO:0000256" key="4">
    <source>
        <dbReference type="ARBA" id="ARBA00022679"/>
    </source>
</evidence>
<evidence type="ECO:0000256" key="3">
    <source>
        <dbReference type="ARBA" id="ARBA00022553"/>
    </source>
</evidence>
<evidence type="ECO:0000259" key="7">
    <source>
        <dbReference type="PROSITE" id="PS50112"/>
    </source>
</evidence>
<dbReference type="NCBIfam" id="TIGR00229">
    <property type="entry name" value="sensory_box"/>
    <property type="match status" value="2"/>
</dbReference>
<feature type="domain" description="PAS" evidence="7">
    <location>
        <begin position="197"/>
        <end position="269"/>
    </location>
</feature>
<dbReference type="Pfam" id="PF13426">
    <property type="entry name" value="PAS_9"/>
    <property type="match status" value="1"/>
</dbReference>
<dbReference type="Pfam" id="PF20969">
    <property type="entry name" value="MASE11"/>
    <property type="match status" value="1"/>
</dbReference>
<keyword evidence="6" id="KW-0812">Transmembrane</keyword>
<feature type="transmembrane region" description="Helical" evidence="6">
    <location>
        <begin position="90"/>
        <end position="107"/>
    </location>
</feature>
<keyword evidence="3" id="KW-0597">Phosphoprotein</keyword>
<dbReference type="SUPFAM" id="SSF55785">
    <property type="entry name" value="PYP-like sensor domain (PAS domain)"/>
    <property type="match status" value="2"/>
</dbReference>
<accession>A0A495IY86</accession>
<gene>
    <name evidence="9" type="ORF">BDD43_1826</name>
</gene>